<dbReference type="PANTHER" id="PTHR46344">
    <property type="entry name" value="OS02G0202900 PROTEIN"/>
    <property type="match status" value="1"/>
</dbReference>
<gene>
    <name evidence="4" type="ORF">L1049_019097</name>
</gene>
<accession>A0AAP0WND2</accession>
<dbReference type="InterPro" id="IPR036047">
    <property type="entry name" value="F-box-like_dom_sf"/>
</dbReference>
<reference evidence="4 5" key="1">
    <citation type="journal article" date="2024" name="Plant J.">
        <title>Genome sequences and population genomics reveal climatic adaptation and genomic divergence between two closely related sweetgum species.</title>
        <authorList>
            <person name="Xu W.Q."/>
            <person name="Ren C.Q."/>
            <person name="Zhang X.Y."/>
            <person name="Comes H.P."/>
            <person name="Liu X.H."/>
            <person name="Li Y.G."/>
            <person name="Kettle C.J."/>
            <person name="Jalonen R."/>
            <person name="Gaisberger H."/>
            <person name="Ma Y.Z."/>
            <person name="Qiu Y.X."/>
        </authorList>
    </citation>
    <scope>NUCLEOTIDE SEQUENCE [LARGE SCALE GENOMIC DNA]</scope>
    <source>
        <strain evidence="4">Hangzhou</strain>
    </source>
</reference>
<evidence type="ECO:0000313" key="4">
    <source>
        <dbReference type="EMBL" id="KAK9274283.1"/>
    </source>
</evidence>
<dbReference type="Gene3D" id="2.120.10.80">
    <property type="entry name" value="Kelch-type beta propeller"/>
    <property type="match status" value="1"/>
</dbReference>
<proteinExistence type="predicted"/>
<dbReference type="InterPro" id="IPR006652">
    <property type="entry name" value="Kelch_1"/>
</dbReference>
<keyword evidence="5" id="KW-1185">Reference proteome</keyword>
<evidence type="ECO:0000256" key="1">
    <source>
        <dbReference type="ARBA" id="ARBA00022441"/>
    </source>
</evidence>
<protein>
    <recommendedName>
        <fullName evidence="3">F-box domain-containing protein</fullName>
    </recommendedName>
</protein>
<dbReference type="SUPFAM" id="SSF117281">
    <property type="entry name" value="Kelch motif"/>
    <property type="match status" value="1"/>
</dbReference>
<dbReference type="PANTHER" id="PTHR46344:SF26">
    <property type="entry name" value="F-BOX DOMAIN-CONTAINING PROTEIN"/>
    <property type="match status" value="1"/>
</dbReference>
<dbReference type="InterPro" id="IPR015915">
    <property type="entry name" value="Kelch-typ_b-propeller"/>
</dbReference>
<evidence type="ECO:0000259" key="3">
    <source>
        <dbReference type="SMART" id="SM00256"/>
    </source>
</evidence>
<dbReference type="SMART" id="SM00256">
    <property type="entry name" value="FBOX"/>
    <property type="match status" value="1"/>
</dbReference>
<dbReference type="InterPro" id="IPR057499">
    <property type="entry name" value="Kelch_FKB95"/>
</dbReference>
<dbReference type="SMART" id="SM00612">
    <property type="entry name" value="Kelch"/>
    <property type="match status" value="2"/>
</dbReference>
<dbReference type="InterPro" id="IPR001810">
    <property type="entry name" value="F-box_dom"/>
</dbReference>
<dbReference type="CDD" id="cd22152">
    <property type="entry name" value="F-box_AtAFR-like"/>
    <property type="match status" value="1"/>
</dbReference>
<evidence type="ECO:0000313" key="5">
    <source>
        <dbReference type="Proteomes" id="UP001415857"/>
    </source>
</evidence>
<feature type="domain" description="F-box" evidence="3">
    <location>
        <begin position="25"/>
        <end position="64"/>
    </location>
</feature>
<organism evidence="4 5">
    <name type="scientific">Liquidambar formosana</name>
    <name type="common">Formosan gum</name>
    <dbReference type="NCBI Taxonomy" id="63359"/>
    <lineage>
        <taxon>Eukaryota</taxon>
        <taxon>Viridiplantae</taxon>
        <taxon>Streptophyta</taxon>
        <taxon>Embryophyta</taxon>
        <taxon>Tracheophyta</taxon>
        <taxon>Spermatophyta</taxon>
        <taxon>Magnoliopsida</taxon>
        <taxon>eudicotyledons</taxon>
        <taxon>Gunneridae</taxon>
        <taxon>Pentapetalae</taxon>
        <taxon>Saxifragales</taxon>
        <taxon>Altingiaceae</taxon>
        <taxon>Liquidambar</taxon>
    </lineage>
</organism>
<dbReference type="AlphaFoldDB" id="A0AAP0WND2"/>
<dbReference type="Pfam" id="PF00646">
    <property type="entry name" value="F-box"/>
    <property type="match status" value="1"/>
</dbReference>
<dbReference type="Proteomes" id="UP001415857">
    <property type="component" value="Unassembled WGS sequence"/>
</dbReference>
<dbReference type="SUPFAM" id="SSF81383">
    <property type="entry name" value="F-box domain"/>
    <property type="match status" value="1"/>
</dbReference>
<comment type="caution">
    <text evidence="4">The sequence shown here is derived from an EMBL/GenBank/DDBJ whole genome shotgun (WGS) entry which is preliminary data.</text>
</comment>
<name>A0AAP0WND2_LIQFO</name>
<evidence type="ECO:0000256" key="2">
    <source>
        <dbReference type="ARBA" id="ARBA00022737"/>
    </source>
</evidence>
<sequence>MELLESVSESSNQIESTQLPLLYGLPDDLAIFCLSRVPRKYHPRLKCVSKRWRELVCSEEWQYYRRKNNLDETWIYALCRDKFEQICCYVLDPSSPSRCWKLIQGLPPRSSKRKGMAFEVLGKKVYLLGGCGWSEDATDEVYCYDASVNTWSEAAPLSTARCYFACEVLDEKIYAIGGLGSESSDPHSWDTYDPRENSWRSHLDPNIVPEIEDSIVMDGKIYIRCGTSAVSSHVYAVVYEPSSGTWQHADADMVSGWQGPAVVVDGTLYVLNQSSGTRLMMWQKETREWVAVGKAVIASYETTLSGLLR</sequence>
<keyword evidence="1" id="KW-0880">Kelch repeat</keyword>
<keyword evidence="2" id="KW-0677">Repeat</keyword>
<dbReference type="Pfam" id="PF25210">
    <property type="entry name" value="Kelch_FKB95"/>
    <property type="match status" value="1"/>
</dbReference>
<dbReference type="EMBL" id="JBBPBK010000012">
    <property type="protein sequence ID" value="KAK9274283.1"/>
    <property type="molecule type" value="Genomic_DNA"/>
</dbReference>